<dbReference type="OrthoDB" id="40028at2759"/>
<protein>
    <submittedName>
        <fullName evidence="1">Uncharacterized protein</fullName>
    </submittedName>
</protein>
<sequence>MYMFENDDPTPADEGKFLSEAELAAWFQSMQRAYPEVFKADETLYGVFNEQHSFGQKLMTYFDDDPSKPMKCEVLGSRMVKDEQGRGITQSPRYVIRINGELSQIPWTSAHEEGGWWRGWDIPPPTSSWFS</sequence>
<accession>A0A9K3LP52</accession>
<proteinExistence type="predicted"/>
<comment type="caution">
    <text evidence="1">The sequence shown here is derived from an EMBL/GenBank/DDBJ whole genome shotgun (WGS) entry which is preliminary data.</text>
</comment>
<gene>
    <name evidence="1" type="ORF">IV203_038591</name>
</gene>
<reference evidence="1" key="2">
    <citation type="submission" date="2021-04" db="EMBL/GenBank/DDBJ databases">
        <authorList>
            <person name="Podell S."/>
        </authorList>
    </citation>
    <scope>NUCLEOTIDE SEQUENCE</scope>
    <source>
        <strain evidence="1">Hildebrandi</strain>
    </source>
</reference>
<evidence type="ECO:0000313" key="1">
    <source>
        <dbReference type="EMBL" id="KAG7365388.1"/>
    </source>
</evidence>
<dbReference type="Proteomes" id="UP000693970">
    <property type="component" value="Unassembled WGS sequence"/>
</dbReference>
<organism evidence="1 2">
    <name type="scientific">Nitzschia inconspicua</name>
    <dbReference type="NCBI Taxonomy" id="303405"/>
    <lineage>
        <taxon>Eukaryota</taxon>
        <taxon>Sar</taxon>
        <taxon>Stramenopiles</taxon>
        <taxon>Ochrophyta</taxon>
        <taxon>Bacillariophyta</taxon>
        <taxon>Bacillariophyceae</taxon>
        <taxon>Bacillariophycidae</taxon>
        <taxon>Bacillariales</taxon>
        <taxon>Bacillariaceae</taxon>
        <taxon>Nitzschia</taxon>
    </lineage>
</organism>
<keyword evidence="2" id="KW-1185">Reference proteome</keyword>
<dbReference type="AlphaFoldDB" id="A0A9K3LP52"/>
<evidence type="ECO:0000313" key="2">
    <source>
        <dbReference type="Proteomes" id="UP000693970"/>
    </source>
</evidence>
<dbReference type="EMBL" id="JAGRRH010000009">
    <property type="protein sequence ID" value="KAG7365388.1"/>
    <property type="molecule type" value="Genomic_DNA"/>
</dbReference>
<reference evidence="1" key="1">
    <citation type="journal article" date="2021" name="Sci. Rep.">
        <title>Diploid genomic architecture of Nitzschia inconspicua, an elite biomass production diatom.</title>
        <authorList>
            <person name="Oliver A."/>
            <person name="Podell S."/>
            <person name="Pinowska A."/>
            <person name="Traller J.C."/>
            <person name="Smith S.R."/>
            <person name="McClure R."/>
            <person name="Beliaev A."/>
            <person name="Bohutskyi P."/>
            <person name="Hill E.A."/>
            <person name="Rabines A."/>
            <person name="Zheng H."/>
            <person name="Allen L.Z."/>
            <person name="Kuo A."/>
            <person name="Grigoriev I.V."/>
            <person name="Allen A.E."/>
            <person name="Hazlebeck D."/>
            <person name="Allen E.E."/>
        </authorList>
    </citation>
    <scope>NUCLEOTIDE SEQUENCE</scope>
    <source>
        <strain evidence="1">Hildebrandi</strain>
    </source>
</reference>
<name>A0A9K3LP52_9STRA</name>